<dbReference type="RefSeq" id="WP_279449736.1">
    <property type="nucleotide sequence ID" value="NZ_JAZBJM010000002.1"/>
</dbReference>
<dbReference type="SMART" id="SM00530">
    <property type="entry name" value="HTH_XRE"/>
    <property type="match status" value="1"/>
</dbReference>
<dbReference type="Proteomes" id="UP001390963">
    <property type="component" value="Unassembled WGS sequence"/>
</dbReference>
<dbReference type="PROSITE" id="PS50943">
    <property type="entry name" value="HTH_CROC1"/>
    <property type="match status" value="1"/>
</dbReference>
<evidence type="ECO:0000313" key="6">
    <source>
        <dbReference type="Proteomes" id="UP001390963"/>
    </source>
</evidence>
<name>A0AB35YQV7_9FLAO</name>
<dbReference type="Pfam" id="PF01381">
    <property type="entry name" value="HTH_3"/>
    <property type="match status" value="1"/>
</dbReference>
<keyword evidence="1" id="KW-1133">Transmembrane helix</keyword>
<dbReference type="SUPFAM" id="SSF47413">
    <property type="entry name" value="lambda repressor-like DNA-binding domains"/>
    <property type="match status" value="1"/>
</dbReference>
<feature type="domain" description="HTH cro/C1-type" evidence="2">
    <location>
        <begin position="10"/>
        <end position="64"/>
    </location>
</feature>
<dbReference type="InterPro" id="IPR001387">
    <property type="entry name" value="Cro/C1-type_HTH"/>
</dbReference>
<keyword evidence="6" id="KW-1185">Reference proteome</keyword>
<dbReference type="Proteomes" id="UP001388259">
    <property type="component" value="Unassembled WGS sequence"/>
</dbReference>
<gene>
    <name evidence="4" type="ORF">VZD24_03665</name>
    <name evidence="3" type="ORF">VZD85_04445</name>
</gene>
<evidence type="ECO:0000313" key="3">
    <source>
        <dbReference type="EMBL" id="MEM0517592.1"/>
    </source>
</evidence>
<dbReference type="InterPro" id="IPR010982">
    <property type="entry name" value="Lambda_DNA-bd_dom_sf"/>
</dbReference>
<dbReference type="EMBL" id="JAZBJM010000002">
    <property type="protein sequence ID" value="MEM0517592.1"/>
    <property type="molecule type" value="Genomic_DNA"/>
</dbReference>
<evidence type="ECO:0000259" key="2">
    <source>
        <dbReference type="PROSITE" id="PS50943"/>
    </source>
</evidence>
<evidence type="ECO:0000256" key="1">
    <source>
        <dbReference type="SAM" id="Phobius"/>
    </source>
</evidence>
<dbReference type="AlphaFoldDB" id="A0AB35YQV7"/>
<evidence type="ECO:0000313" key="5">
    <source>
        <dbReference type="Proteomes" id="UP001388259"/>
    </source>
</evidence>
<evidence type="ECO:0000313" key="4">
    <source>
        <dbReference type="EMBL" id="MEM0572602.1"/>
    </source>
</evidence>
<proteinExistence type="predicted"/>
<keyword evidence="1" id="KW-0812">Transmembrane</keyword>
<feature type="transmembrane region" description="Helical" evidence="1">
    <location>
        <begin position="183"/>
        <end position="206"/>
    </location>
</feature>
<accession>A0AB35YQV7</accession>
<comment type="caution">
    <text evidence="3">The sequence shown here is derived from an EMBL/GenBank/DDBJ whole genome shotgun (WGS) entry which is preliminary data.</text>
</comment>
<reference evidence="3 6" key="1">
    <citation type="submission" date="2024-01" db="EMBL/GenBank/DDBJ databases">
        <title>Aequorivita flavus sp. nov., isolated from deep-sea sediment.</title>
        <authorList>
            <person name="Chen X."/>
        </authorList>
    </citation>
    <scope>NUCLEOTIDE SEQUENCE</scope>
    <source>
        <strain evidence="3">MCCC 1A16923</strain>
        <strain evidence="4 6">MCCC 1A16935</strain>
    </source>
</reference>
<keyword evidence="1" id="KW-0472">Membrane</keyword>
<sequence>MKQPELGRKILELRKQKGFTQEELVEQCNINVRTIQRIEAGEVMPRSFTLKTILNVLGEDLEKLQESEPSFFKNIDLKEIAFSAFYIKLAWICGIIYFLSGFVEFAVDYARFYEDELILPKAAYISMKFIIMLAFIYFSWGFVLSGKIFNNYLLKIGAYFLIGTTILFYGYDMVSLYFEPFYIEYVITIQSIFCGIGSVIFGLALMRLKGNFGKIPEIAGGFQVVSGILFTLVFMAWLGLAFLIPATILQIILLYKIEDLLKTERDFRQSLS</sequence>
<dbReference type="Gene3D" id="1.10.260.40">
    <property type="entry name" value="lambda repressor-like DNA-binding domains"/>
    <property type="match status" value="1"/>
</dbReference>
<dbReference type="EMBL" id="JBANCF010000002">
    <property type="protein sequence ID" value="MEM0572602.1"/>
    <property type="molecule type" value="Genomic_DNA"/>
</dbReference>
<dbReference type="GO" id="GO:0003677">
    <property type="term" value="F:DNA binding"/>
    <property type="evidence" value="ECO:0007669"/>
    <property type="project" value="InterPro"/>
</dbReference>
<feature type="transmembrane region" description="Helical" evidence="1">
    <location>
        <begin position="80"/>
        <end position="102"/>
    </location>
</feature>
<dbReference type="CDD" id="cd00093">
    <property type="entry name" value="HTH_XRE"/>
    <property type="match status" value="1"/>
</dbReference>
<feature type="transmembrane region" description="Helical" evidence="1">
    <location>
        <begin position="227"/>
        <end position="255"/>
    </location>
</feature>
<feature type="transmembrane region" description="Helical" evidence="1">
    <location>
        <begin position="122"/>
        <end position="140"/>
    </location>
</feature>
<feature type="transmembrane region" description="Helical" evidence="1">
    <location>
        <begin position="152"/>
        <end position="171"/>
    </location>
</feature>
<organism evidence="3 5">
    <name type="scientific">Aequorivita flava</name>
    <dbReference type="NCBI Taxonomy" id="3114371"/>
    <lineage>
        <taxon>Bacteria</taxon>
        <taxon>Pseudomonadati</taxon>
        <taxon>Bacteroidota</taxon>
        <taxon>Flavobacteriia</taxon>
        <taxon>Flavobacteriales</taxon>
        <taxon>Flavobacteriaceae</taxon>
        <taxon>Aequorivita</taxon>
    </lineage>
</organism>
<protein>
    <submittedName>
        <fullName evidence="3">Helix-turn-helix transcriptional regulator</fullName>
    </submittedName>
</protein>